<dbReference type="AlphaFoldDB" id="A0A4P6FBL0"/>
<dbReference type="OrthoDB" id="8684708at2"/>
<sequence length="118" mass="12952">MTDTFTEYAPGMLPAPVLAYLDARDASRYSDATALFAADAVVFDDGKTYEGGDAIDAWIRESSTEYTYTSTRIGQELVDDDHAVVLVRLDGDFPGGTVTLRYGFELRDGRIDRLAITV</sequence>
<protein>
    <submittedName>
        <fullName evidence="2">Nuclear transport factor 2 family protein</fullName>
    </submittedName>
</protein>
<proteinExistence type="predicted"/>
<dbReference type="EMBL" id="CP035491">
    <property type="protein sequence ID" value="QAY73660.1"/>
    <property type="molecule type" value="Genomic_DNA"/>
</dbReference>
<gene>
    <name evidence="2" type="ORF">ET445_10215</name>
</gene>
<dbReference type="InterPro" id="IPR037401">
    <property type="entry name" value="SnoaL-like"/>
</dbReference>
<dbReference type="KEGG" id="agf:ET445_10215"/>
<keyword evidence="3" id="KW-1185">Reference proteome</keyword>
<reference evidence="2 3" key="1">
    <citation type="submission" date="2019-01" db="EMBL/GenBank/DDBJ databases">
        <title>Genome sequencing of strain FW100M-8.</title>
        <authorList>
            <person name="Heo J."/>
            <person name="Kim S.-J."/>
            <person name="Kim J.-S."/>
            <person name="Hong S.-B."/>
            <person name="Kwon S.-W."/>
        </authorList>
    </citation>
    <scope>NUCLEOTIDE SEQUENCE [LARGE SCALE GENOMIC DNA]</scope>
    <source>
        <strain evidence="2 3">FW100M-8</strain>
    </source>
</reference>
<dbReference type="Pfam" id="PF12680">
    <property type="entry name" value="SnoaL_2"/>
    <property type="match status" value="1"/>
</dbReference>
<feature type="domain" description="SnoaL-like" evidence="1">
    <location>
        <begin position="17"/>
        <end position="112"/>
    </location>
</feature>
<evidence type="ECO:0000313" key="3">
    <source>
        <dbReference type="Proteomes" id="UP000291259"/>
    </source>
</evidence>
<dbReference type="SUPFAM" id="SSF54427">
    <property type="entry name" value="NTF2-like"/>
    <property type="match status" value="1"/>
</dbReference>
<dbReference type="RefSeq" id="WP_129191137.1">
    <property type="nucleotide sequence ID" value="NZ_CP035491.1"/>
</dbReference>
<accession>A0A4P6FBL0</accession>
<evidence type="ECO:0000259" key="1">
    <source>
        <dbReference type="Pfam" id="PF12680"/>
    </source>
</evidence>
<dbReference type="Proteomes" id="UP000291259">
    <property type="component" value="Chromosome"/>
</dbReference>
<dbReference type="Gene3D" id="3.10.450.50">
    <property type="match status" value="1"/>
</dbReference>
<dbReference type="InterPro" id="IPR032710">
    <property type="entry name" value="NTF2-like_dom_sf"/>
</dbReference>
<evidence type="ECO:0000313" key="2">
    <source>
        <dbReference type="EMBL" id="QAY73660.1"/>
    </source>
</evidence>
<name>A0A4P6FBL0_9MICO</name>
<organism evidence="2 3">
    <name type="scientific">Agromyces protaetiae</name>
    <dbReference type="NCBI Taxonomy" id="2509455"/>
    <lineage>
        <taxon>Bacteria</taxon>
        <taxon>Bacillati</taxon>
        <taxon>Actinomycetota</taxon>
        <taxon>Actinomycetes</taxon>
        <taxon>Micrococcales</taxon>
        <taxon>Microbacteriaceae</taxon>
        <taxon>Agromyces</taxon>
    </lineage>
</organism>